<proteinExistence type="predicted"/>
<evidence type="ECO:0000256" key="1">
    <source>
        <dbReference type="SAM" id="Phobius"/>
    </source>
</evidence>
<evidence type="ECO:0000313" key="3">
    <source>
        <dbReference type="Proteomes" id="UP000273675"/>
    </source>
</evidence>
<organism evidence="2 3">
    <name type="scientific">Maricaulis maris</name>
    <dbReference type="NCBI Taxonomy" id="74318"/>
    <lineage>
        <taxon>Bacteria</taxon>
        <taxon>Pseudomonadati</taxon>
        <taxon>Pseudomonadota</taxon>
        <taxon>Alphaproteobacteria</taxon>
        <taxon>Maricaulales</taxon>
        <taxon>Maricaulaceae</taxon>
        <taxon>Maricaulis</taxon>
    </lineage>
</organism>
<reference evidence="2 3" key="1">
    <citation type="submission" date="2018-10" db="EMBL/GenBank/DDBJ databases">
        <title>Genomic Encyclopedia of Type Strains, Phase IV (KMG-IV): sequencing the most valuable type-strain genomes for metagenomic binning, comparative biology and taxonomic classification.</title>
        <authorList>
            <person name="Goeker M."/>
        </authorList>
    </citation>
    <scope>NUCLEOTIDE SEQUENCE [LARGE SCALE GENOMIC DNA]</scope>
    <source>
        <strain evidence="2 3">DSM 4734</strain>
    </source>
</reference>
<keyword evidence="1" id="KW-1133">Transmembrane helix</keyword>
<comment type="caution">
    <text evidence="2">The sequence shown here is derived from an EMBL/GenBank/DDBJ whole genome shotgun (WGS) entry which is preliminary data.</text>
</comment>
<protein>
    <submittedName>
        <fullName evidence="2">Uncharacterized protein</fullName>
    </submittedName>
</protein>
<keyword evidence="1" id="KW-0472">Membrane</keyword>
<sequence length="277" mass="30501">MSLDLDVLIGTLAVGAFGWFVCLMAARIYGVRLSALIDRIPQVAGSRIAAALLASYAVGLGFENLSNYVFSHDKLMVTVNLDTDASLRAKALFGREVVPFSSASVVTHGWDDMARSYVRLDLTEALGDEQAVCLRRLLEAVVICGAESGVSNMDQVLERIASNLYYHAKNIVFLSEGYREELVNLQHRSDLARSIAFLSAILFVGVALHFVAYMASMMVAKSVTMAGWLPLALLLALLALVAFSGYLTYTQEEWEINRRVFGYFRSLRLIGEYPSAH</sequence>
<dbReference type="AlphaFoldDB" id="A0A495D2Q4"/>
<evidence type="ECO:0000313" key="2">
    <source>
        <dbReference type="EMBL" id="RKQ95220.1"/>
    </source>
</evidence>
<feature type="transmembrane region" description="Helical" evidence="1">
    <location>
        <begin position="6"/>
        <end position="29"/>
    </location>
</feature>
<dbReference type="EMBL" id="RBIM01000007">
    <property type="protein sequence ID" value="RKQ95220.1"/>
    <property type="molecule type" value="Genomic_DNA"/>
</dbReference>
<name>A0A495D2Q4_9PROT</name>
<feature type="transmembrane region" description="Helical" evidence="1">
    <location>
        <begin position="227"/>
        <end position="249"/>
    </location>
</feature>
<gene>
    <name evidence="2" type="ORF">C7435_2909</name>
</gene>
<keyword evidence="1" id="KW-0812">Transmembrane</keyword>
<feature type="transmembrane region" description="Helical" evidence="1">
    <location>
        <begin position="195"/>
        <end position="215"/>
    </location>
</feature>
<accession>A0A495D2Q4</accession>
<dbReference type="Proteomes" id="UP000273675">
    <property type="component" value="Unassembled WGS sequence"/>
</dbReference>